<name>A0A521FJT5_9FLAO</name>
<keyword evidence="2" id="KW-1185">Reference proteome</keyword>
<evidence type="ECO:0000313" key="2">
    <source>
        <dbReference type="Proteomes" id="UP000316916"/>
    </source>
</evidence>
<proteinExistence type="predicted"/>
<sequence>MIINTGIKVLSSLIILTCFSIKNKRLENRSESLFQKQSDTTISKELEEYIKEERKYLDSQCIAEKARADADIKKGKLVYFHYFGMVKSYRSNDEMDVLLKQNNIEAGTALYYCTVPLELQNCYEGVMSKEIKRKFGPKFIDSLRHIADLQYIKKNIDKIYDFEECDTISRYPGSKSYRSFFKDYKKNFWKNIKYPDEFEYRKDKDFYSSISAKFTLHKDGRVSDIDIDLTFQNKKNYKYSSYFINETKNFIKKTKWVPAKTVGITVNSRVPLTLFFK</sequence>
<evidence type="ECO:0000313" key="1">
    <source>
        <dbReference type="EMBL" id="SMO96425.1"/>
    </source>
</evidence>
<accession>A0A521FJT5</accession>
<dbReference type="Gene3D" id="3.30.1150.10">
    <property type="match status" value="1"/>
</dbReference>
<dbReference type="AlphaFoldDB" id="A0A521FJT5"/>
<organism evidence="1 2">
    <name type="scientific">Chryseobacterium rhizoplanae</name>
    <dbReference type="NCBI Taxonomy" id="1609531"/>
    <lineage>
        <taxon>Bacteria</taxon>
        <taxon>Pseudomonadati</taxon>
        <taxon>Bacteroidota</taxon>
        <taxon>Flavobacteriia</taxon>
        <taxon>Flavobacteriales</taxon>
        <taxon>Weeksellaceae</taxon>
        <taxon>Chryseobacterium group</taxon>
        <taxon>Chryseobacterium</taxon>
    </lineage>
</organism>
<protein>
    <submittedName>
        <fullName evidence="1">Uncharacterized protein</fullName>
    </submittedName>
</protein>
<dbReference type="EMBL" id="FXTC01000016">
    <property type="protein sequence ID" value="SMO96425.1"/>
    <property type="molecule type" value="Genomic_DNA"/>
</dbReference>
<dbReference type="Proteomes" id="UP000316916">
    <property type="component" value="Unassembled WGS sequence"/>
</dbReference>
<reference evidence="1 2" key="1">
    <citation type="submission" date="2017-05" db="EMBL/GenBank/DDBJ databases">
        <authorList>
            <person name="Varghese N."/>
            <person name="Submissions S."/>
        </authorList>
    </citation>
    <scope>NUCLEOTIDE SEQUENCE [LARGE SCALE GENOMIC DNA]</scope>
    <source>
        <strain evidence="1 2">DSM 29371</strain>
    </source>
</reference>
<gene>
    <name evidence="1" type="ORF">SAMN06265171_11673</name>
</gene>